<dbReference type="OrthoDB" id="6161467at2759"/>
<keyword evidence="1" id="KW-1133">Transmembrane helix</keyword>
<feature type="transmembrane region" description="Helical" evidence="1">
    <location>
        <begin position="81"/>
        <end position="105"/>
    </location>
</feature>
<protein>
    <submittedName>
        <fullName evidence="2">Uncharacterized protein</fullName>
    </submittedName>
</protein>
<organism evidence="2 3">
    <name type="scientific">Mytilus galloprovincialis</name>
    <name type="common">Mediterranean mussel</name>
    <dbReference type="NCBI Taxonomy" id="29158"/>
    <lineage>
        <taxon>Eukaryota</taxon>
        <taxon>Metazoa</taxon>
        <taxon>Spiralia</taxon>
        <taxon>Lophotrochozoa</taxon>
        <taxon>Mollusca</taxon>
        <taxon>Bivalvia</taxon>
        <taxon>Autobranchia</taxon>
        <taxon>Pteriomorphia</taxon>
        <taxon>Mytilida</taxon>
        <taxon>Mytiloidea</taxon>
        <taxon>Mytilidae</taxon>
        <taxon>Mytilinae</taxon>
        <taxon>Mytilus</taxon>
    </lineage>
</organism>
<gene>
    <name evidence="2" type="ORF">MGAL_10B073662</name>
</gene>
<evidence type="ECO:0000256" key="1">
    <source>
        <dbReference type="SAM" id="Phobius"/>
    </source>
</evidence>
<keyword evidence="1" id="KW-0472">Membrane</keyword>
<reference evidence="2" key="1">
    <citation type="submission" date="2018-11" db="EMBL/GenBank/DDBJ databases">
        <authorList>
            <person name="Alioto T."/>
            <person name="Alioto T."/>
        </authorList>
    </citation>
    <scope>NUCLEOTIDE SEQUENCE</scope>
</reference>
<comment type="caution">
    <text evidence="2">The sequence shown here is derived from an EMBL/GenBank/DDBJ whole genome shotgun (WGS) entry which is preliminary data.</text>
</comment>
<dbReference type="AlphaFoldDB" id="A0A8B6DP21"/>
<feature type="transmembrane region" description="Helical" evidence="1">
    <location>
        <begin position="117"/>
        <end position="140"/>
    </location>
</feature>
<accession>A0A8B6DP21</accession>
<name>A0A8B6DP21_MYTGA</name>
<proteinExistence type="predicted"/>
<dbReference type="EMBL" id="UYJE01003681">
    <property type="protein sequence ID" value="VDI21480.1"/>
    <property type="molecule type" value="Genomic_DNA"/>
</dbReference>
<sequence>YTEEEVKRQNGARLLSIEAVKLTPFHSYGYVYELERISNKEKDILNSLLDVDCEEQLTDVITRVNSHSLMRYYRVFNGWKFACSVAILLGIVATALTFGLFLLIIMVEKKIIENVVIMFFSALIFGGLVWIGSYGLLIILRRKVILGTISHIKRALIYGIQKRQ</sequence>
<keyword evidence="3" id="KW-1185">Reference proteome</keyword>
<feature type="non-terminal residue" evidence="2">
    <location>
        <position position="1"/>
    </location>
</feature>
<dbReference type="Proteomes" id="UP000596742">
    <property type="component" value="Unassembled WGS sequence"/>
</dbReference>
<keyword evidence="1" id="KW-0812">Transmembrane</keyword>
<evidence type="ECO:0000313" key="3">
    <source>
        <dbReference type="Proteomes" id="UP000596742"/>
    </source>
</evidence>
<evidence type="ECO:0000313" key="2">
    <source>
        <dbReference type="EMBL" id="VDI21480.1"/>
    </source>
</evidence>